<sequence length="430" mass="47798">MNILFASQAIDGHFNPMTGVAMKLKERGHDVRWYTGPVFARKLQDLGIPILPFKRAIEHRADNLFELYPERAKLKGPMAIGFDGEKIFASNISNFFEDIRELDREFPFDVLVMDHSMFIQRLVAHLLAKPVVNLVVIPNMESNPLVPPLFFGFRPPRNPAEKALQGMAGLLSDKVILRAAHQSYQRQHSFYGQDVPKGARLTDDAYRCSDAIIQAGTESLDFPRRHRNPKVKYVGALLPFRPPSDTDPEDLPRGYRTTIVLTQGTMDNADQNKLIIPALEALKDMDALVIVATGGRKTAELRERYPQPHIHIRDYVDFGAAFGSTDVFITNGGFGGVQLALSAGVPLVVSGINEGKSDVNARVEYAGAGINLRTEAPSPEKIRAAVRSILADPQWKNRAQQMREDFARQDPAQAAAEVIESVPGSRRLPQ</sequence>
<evidence type="ECO:0000313" key="3">
    <source>
        <dbReference type="EMBL" id="RKO25981.1"/>
    </source>
</evidence>
<reference evidence="3 4" key="1">
    <citation type="submission" date="2018-10" db="EMBL/GenBank/DDBJ databases">
        <title>Genome-guide identification and characterization of bacteria that degrade polycyclic aromatic hydrocarbons and resist hexavalent chromium simultaneously.</title>
        <authorList>
            <person name="Feng H."/>
        </authorList>
    </citation>
    <scope>NUCLEOTIDE SEQUENCE [LARGE SCALE GENOMIC DNA]</scope>
    <source>
        <strain evidence="3 4">J015</strain>
    </source>
</reference>
<evidence type="ECO:0000256" key="1">
    <source>
        <dbReference type="SAM" id="MobiDB-lite"/>
    </source>
</evidence>
<evidence type="ECO:0000313" key="4">
    <source>
        <dbReference type="Proteomes" id="UP000273159"/>
    </source>
</evidence>
<dbReference type="PANTHER" id="PTHR48050">
    <property type="entry name" value="STEROL 3-BETA-GLUCOSYLTRANSFERASE"/>
    <property type="match status" value="1"/>
</dbReference>
<dbReference type="InterPro" id="IPR050426">
    <property type="entry name" value="Glycosyltransferase_28"/>
</dbReference>
<organism evidence="3 4">
    <name type="scientific">Pseudarthrobacter phenanthrenivorans</name>
    <name type="common">Arthrobacter phenanthrenivorans</name>
    <dbReference type="NCBI Taxonomy" id="361575"/>
    <lineage>
        <taxon>Bacteria</taxon>
        <taxon>Bacillati</taxon>
        <taxon>Actinomycetota</taxon>
        <taxon>Actinomycetes</taxon>
        <taxon>Micrococcales</taxon>
        <taxon>Micrococcaceae</taxon>
        <taxon>Pseudarthrobacter</taxon>
    </lineage>
</organism>
<dbReference type="Pfam" id="PF06722">
    <property type="entry name" value="EryCIII-like_C"/>
    <property type="match status" value="1"/>
</dbReference>
<dbReference type="SUPFAM" id="SSF53756">
    <property type="entry name" value="UDP-Glycosyltransferase/glycogen phosphorylase"/>
    <property type="match status" value="1"/>
</dbReference>
<dbReference type="RefSeq" id="WP_120691666.1">
    <property type="nucleotide sequence ID" value="NZ_RBNH01000003.1"/>
</dbReference>
<dbReference type="GO" id="GO:0016758">
    <property type="term" value="F:hexosyltransferase activity"/>
    <property type="evidence" value="ECO:0007669"/>
    <property type="project" value="UniProtKB-ARBA"/>
</dbReference>
<feature type="domain" description="Erythromycin biosynthesis protein CIII-like C-terminal" evidence="2">
    <location>
        <begin position="279"/>
        <end position="417"/>
    </location>
</feature>
<dbReference type="GO" id="GO:0017000">
    <property type="term" value="P:antibiotic biosynthetic process"/>
    <property type="evidence" value="ECO:0007669"/>
    <property type="project" value="UniProtKB-ARBA"/>
</dbReference>
<name>A0A3B0FWD9_PSEPS</name>
<proteinExistence type="predicted"/>
<dbReference type="Proteomes" id="UP000273159">
    <property type="component" value="Unassembled WGS sequence"/>
</dbReference>
<gene>
    <name evidence="3" type="ORF">D7Z96_04310</name>
</gene>
<dbReference type="GO" id="GO:0008194">
    <property type="term" value="F:UDP-glycosyltransferase activity"/>
    <property type="evidence" value="ECO:0007669"/>
    <property type="project" value="InterPro"/>
</dbReference>
<feature type="region of interest" description="Disordered" evidence="1">
    <location>
        <begin position="408"/>
        <end position="430"/>
    </location>
</feature>
<dbReference type="InterPro" id="IPR010610">
    <property type="entry name" value="EryCIII-like_C"/>
</dbReference>
<dbReference type="PANTHER" id="PTHR48050:SF13">
    <property type="entry name" value="STEROL 3-BETA-GLUCOSYLTRANSFERASE UGT80A2"/>
    <property type="match status" value="1"/>
</dbReference>
<dbReference type="Gene3D" id="3.40.50.2000">
    <property type="entry name" value="Glycogen Phosphorylase B"/>
    <property type="match status" value="2"/>
</dbReference>
<comment type="caution">
    <text evidence="3">The sequence shown here is derived from an EMBL/GenBank/DDBJ whole genome shotgun (WGS) entry which is preliminary data.</text>
</comment>
<dbReference type="EMBL" id="RBNH01000003">
    <property type="protein sequence ID" value="RKO25981.1"/>
    <property type="molecule type" value="Genomic_DNA"/>
</dbReference>
<protein>
    <recommendedName>
        <fullName evidence="2">Erythromycin biosynthesis protein CIII-like C-terminal domain-containing protein</fullName>
    </recommendedName>
</protein>
<accession>A0A3B0FWD9</accession>
<dbReference type="CDD" id="cd03784">
    <property type="entry name" value="GT1_Gtf-like"/>
    <property type="match status" value="1"/>
</dbReference>
<dbReference type="InterPro" id="IPR002213">
    <property type="entry name" value="UDP_glucos_trans"/>
</dbReference>
<evidence type="ECO:0000259" key="2">
    <source>
        <dbReference type="Pfam" id="PF06722"/>
    </source>
</evidence>
<reference evidence="4" key="2">
    <citation type="submission" date="2018-10" db="EMBL/GenBank/DDBJ databases">
        <authorList>
            <person name="Wang Y."/>
            <person name="Wang J."/>
            <person name="Yang X."/>
            <person name="Wang Z."/>
            <person name="Huang Y."/>
        </authorList>
    </citation>
    <scope>NUCLEOTIDE SEQUENCE [LARGE SCALE GENOMIC DNA]</scope>
    <source>
        <strain evidence="4">J015</strain>
    </source>
</reference>
<dbReference type="AlphaFoldDB" id="A0A3B0FWD9"/>